<evidence type="ECO:0000313" key="3">
    <source>
        <dbReference type="Proteomes" id="UP000298787"/>
    </source>
</evidence>
<feature type="compositionally biased region" description="Acidic residues" evidence="1">
    <location>
        <begin position="918"/>
        <end position="927"/>
    </location>
</feature>
<keyword evidence="3" id="KW-1185">Reference proteome</keyword>
<gene>
    <name evidence="2" type="ORF">D9C73_020443</name>
</gene>
<feature type="compositionally biased region" description="Basic and acidic residues" evidence="1">
    <location>
        <begin position="701"/>
        <end position="717"/>
    </location>
</feature>
<dbReference type="AlphaFoldDB" id="A0A4U5VEA9"/>
<feature type="region of interest" description="Disordered" evidence="1">
    <location>
        <begin position="700"/>
        <end position="721"/>
    </location>
</feature>
<dbReference type="GO" id="GO:0005737">
    <property type="term" value="C:cytoplasm"/>
    <property type="evidence" value="ECO:0007669"/>
    <property type="project" value="TreeGrafter"/>
</dbReference>
<feature type="compositionally biased region" description="Basic and acidic residues" evidence="1">
    <location>
        <begin position="951"/>
        <end position="971"/>
    </location>
</feature>
<feature type="compositionally biased region" description="Polar residues" evidence="1">
    <location>
        <begin position="198"/>
        <end position="232"/>
    </location>
</feature>
<dbReference type="STRING" id="240159.A0A4U5VEA9"/>
<dbReference type="EMBL" id="CM014095">
    <property type="protein sequence ID" value="TKS86326.1"/>
    <property type="molecule type" value="Genomic_DNA"/>
</dbReference>
<feature type="region of interest" description="Disordered" evidence="1">
    <location>
        <begin position="155"/>
        <end position="177"/>
    </location>
</feature>
<feature type="region of interest" description="Disordered" evidence="1">
    <location>
        <begin position="27"/>
        <end position="50"/>
    </location>
</feature>
<accession>A0A4U5VEA9</accession>
<dbReference type="SUPFAM" id="SSF48371">
    <property type="entry name" value="ARM repeat"/>
    <property type="match status" value="1"/>
</dbReference>
<dbReference type="PANTHER" id="PTHR10063:SF3">
    <property type="entry name" value="RAL GTPASE-ACTIVATING PROTEIN SUBUNIT ALPHA-1"/>
    <property type="match status" value="1"/>
</dbReference>
<feature type="compositionally biased region" description="Basic and acidic residues" evidence="1">
    <location>
        <begin position="903"/>
        <end position="913"/>
    </location>
</feature>
<sequence>MGDASLRDLYSHVLGYFGRKTTTPVNKEEVVQKARPVSSDVGSTNPNFSDLMDEFIQERLRAKGTAGRRGSSPGSLEVPRDLPELLEAGQSPGSRPSDDHRPIDDPGVPSEWTSPASASGSDVISSDSQSDSFNAFQYSTCKFDNFTFSSEAGGGGGAGSGGGGGGRGSSLDQDSLGGGVACEEHEVASLTTLHLDSETSSLSHTVTVTGSESASPMHSLGGSRSQTPSPATLTAEHTDHTHSHSHTHLQLDQKLHNSVLQTPDDLETSEFPSENCSVMAGGSLTGWHADVATVMWRRMLGILGDVNTIKDPEIHAQVFDYLCELWQNLAKIRDNLGISLDNQSSPPPPVLIPPLRILTPWLFKATMLTERYKQGKLHAYKLICRIMKRRQDVSPNTDFLTHFYNIMHQGLLHQDQDIVNTIIKHCSPRFFSIGLPGATMLILDFIIAASRVTACSSLNAPRVEAQILLGSLVCFPNLYGELPALHPTTADVVLTKFPDVKEHVIKTILSSAKDEPSAPARCVALCSLGIWLCEELAHGTQHPQIKDALNVICVTLKYPNKNVALVASDILHLLISHVDHLQKFPPDTPKKIVEILIATITYLLPATESSPHELDKRLVVSLLLCLLDWVMALPPKTLLQPVQTRSPPEKDQPTKTLLSCIYKVLHGCVYGAQSFNSPKYYPLQLSDLLSSDYDPFLPLENLREPEPLHSPDSERSSKLQPVTEVRSRIQQGLVSIAARTVITHLVNHLGHYPMCGGPATLSSQVCENQDNPFCESADLGPELFHSPNLQFLVLNGSTLLSVYQIRSESGVPGGGMTAGLSSAPACVRVIIRDVAGKHSWDSAVLYGPPPSSPSSPTHTFLSHTQSPHSASLHLRTPPGGPSKKMVAKRERSEEEVQEEREAEEGGREMDGERQGFQAEEEEEEEEAEERKVSEEEKGDQRGGEVDEEEAEQQREEEKNDHGMDEEADRGESGLEQLLAPPLAKRMPLNIPAPPPACVSEKQENDVINAILKQSAAEREFVLHRGEELNMRAVQQTEPETQTPQSAFYYCRLLINILGLNSWEKSRISRLFLCTY</sequence>
<protein>
    <submittedName>
        <fullName evidence="2">Ral GTPase-activating protein subunit alpha-1 GAP-related-interacting partner to E12</fullName>
    </submittedName>
</protein>
<evidence type="ECO:0000313" key="2">
    <source>
        <dbReference type="EMBL" id="TKS86326.1"/>
    </source>
</evidence>
<organism evidence="2 3">
    <name type="scientific">Collichthys lucidus</name>
    <name type="common">Big head croaker</name>
    <name type="synonym">Sciaena lucida</name>
    <dbReference type="NCBI Taxonomy" id="240159"/>
    <lineage>
        <taxon>Eukaryota</taxon>
        <taxon>Metazoa</taxon>
        <taxon>Chordata</taxon>
        <taxon>Craniata</taxon>
        <taxon>Vertebrata</taxon>
        <taxon>Euteleostomi</taxon>
        <taxon>Actinopterygii</taxon>
        <taxon>Neopterygii</taxon>
        <taxon>Teleostei</taxon>
        <taxon>Neoteleostei</taxon>
        <taxon>Acanthomorphata</taxon>
        <taxon>Eupercaria</taxon>
        <taxon>Sciaenidae</taxon>
        <taxon>Collichthys</taxon>
    </lineage>
</organism>
<feature type="compositionally biased region" description="Basic and acidic residues" evidence="1">
    <location>
        <begin position="928"/>
        <end position="944"/>
    </location>
</feature>
<feature type="region of interest" description="Disordered" evidence="1">
    <location>
        <begin position="86"/>
        <end position="129"/>
    </location>
</feature>
<feature type="compositionally biased region" description="Gly residues" evidence="1">
    <location>
        <begin position="155"/>
        <end position="168"/>
    </location>
</feature>
<dbReference type="GO" id="GO:0005096">
    <property type="term" value="F:GTPase activator activity"/>
    <property type="evidence" value="ECO:0007669"/>
    <property type="project" value="InterPro"/>
</dbReference>
<feature type="region of interest" description="Disordered" evidence="1">
    <location>
        <begin position="846"/>
        <end position="971"/>
    </location>
</feature>
<evidence type="ECO:0000256" key="1">
    <source>
        <dbReference type="SAM" id="MobiDB-lite"/>
    </source>
</evidence>
<dbReference type="InterPro" id="IPR027107">
    <property type="entry name" value="Tuberin/Ral-act_asu"/>
</dbReference>
<dbReference type="GO" id="GO:0005634">
    <property type="term" value="C:nucleus"/>
    <property type="evidence" value="ECO:0007669"/>
    <property type="project" value="InterPro"/>
</dbReference>
<dbReference type="Proteomes" id="UP000298787">
    <property type="component" value="Chromosome 18"/>
</dbReference>
<proteinExistence type="predicted"/>
<feature type="compositionally biased region" description="Low complexity" evidence="1">
    <location>
        <begin position="114"/>
        <end position="129"/>
    </location>
</feature>
<dbReference type="InterPro" id="IPR016024">
    <property type="entry name" value="ARM-type_fold"/>
</dbReference>
<dbReference type="PANTHER" id="PTHR10063">
    <property type="entry name" value="TUBERIN"/>
    <property type="match status" value="1"/>
</dbReference>
<feature type="region of interest" description="Disordered" evidence="1">
    <location>
        <begin position="198"/>
        <end position="251"/>
    </location>
</feature>
<reference evidence="2 3" key="1">
    <citation type="submission" date="2019-01" db="EMBL/GenBank/DDBJ databases">
        <title>Genome Assembly of Collichthys lucidus.</title>
        <authorList>
            <person name="Cai M."/>
            <person name="Xiao S."/>
        </authorList>
    </citation>
    <scope>NUCLEOTIDE SEQUENCE [LARGE SCALE GENOMIC DNA]</scope>
    <source>
        <strain evidence="2">JT15FE1705JMU</strain>
        <tissue evidence="2">Muscle</tissue>
    </source>
</reference>
<feature type="compositionally biased region" description="Polar residues" evidence="1">
    <location>
        <begin position="857"/>
        <end position="869"/>
    </location>
</feature>
<name>A0A4U5VEA9_COLLU</name>